<feature type="compositionally biased region" description="Basic and acidic residues" evidence="1">
    <location>
        <begin position="63"/>
        <end position="77"/>
    </location>
</feature>
<comment type="caution">
    <text evidence="2">The sequence shown here is derived from an EMBL/GenBank/DDBJ whole genome shotgun (WGS) entry which is preliminary data.</text>
</comment>
<feature type="compositionally biased region" description="Polar residues" evidence="1">
    <location>
        <begin position="82"/>
        <end position="92"/>
    </location>
</feature>
<accession>A0AA88V388</accession>
<organism evidence="2 3">
    <name type="scientific">Escallonia herrerae</name>
    <dbReference type="NCBI Taxonomy" id="1293975"/>
    <lineage>
        <taxon>Eukaryota</taxon>
        <taxon>Viridiplantae</taxon>
        <taxon>Streptophyta</taxon>
        <taxon>Embryophyta</taxon>
        <taxon>Tracheophyta</taxon>
        <taxon>Spermatophyta</taxon>
        <taxon>Magnoliopsida</taxon>
        <taxon>eudicotyledons</taxon>
        <taxon>Gunneridae</taxon>
        <taxon>Pentapetalae</taxon>
        <taxon>asterids</taxon>
        <taxon>campanulids</taxon>
        <taxon>Escalloniales</taxon>
        <taxon>Escalloniaceae</taxon>
        <taxon>Escallonia</taxon>
    </lineage>
</organism>
<dbReference type="AlphaFoldDB" id="A0AA88V388"/>
<feature type="region of interest" description="Disordered" evidence="1">
    <location>
        <begin position="41"/>
        <end position="95"/>
    </location>
</feature>
<evidence type="ECO:0000313" key="2">
    <source>
        <dbReference type="EMBL" id="KAK3000957.1"/>
    </source>
</evidence>
<reference evidence="2" key="1">
    <citation type="submission" date="2022-12" db="EMBL/GenBank/DDBJ databases">
        <title>Draft genome assemblies for two species of Escallonia (Escalloniales).</title>
        <authorList>
            <person name="Chanderbali A."/>
            <person name="Dervinis C."/>
            <person name="Anghel I."/>
            <person name="Soltis D."/>
            <person name="Soltis P."/>
            <person name="Zapata F."/>
        </authorList>
    </citation>
    <scope>NUCLEOTIDE SEQUENCE</scope>
    <source>
        <strain evidence="2">UCBG64.0493</strain>
        <tissue evidence="2">Leaf</tissue>
    </source>
</reference>
<gene>
    <name evidence="2" type="ORF">RJ639_021322</name>
</gene>
<evidence type="ECO:0000256" key="1">
    <source>
        <dbReference type="SAM" id="MobiDB-lite"/>
    </source>
</evidence>
<name>A0AA88V388_9ASTE</name>
<dbReference type="EMBL" id="JAVXUP010002880">
    <property type="protein sequence ID" value="KAK3000957.1"/>
    <property type="molecule type" value="Genomic_DNA"/>
</dbReference>
<protein>
    <submittedName>
        <fullName evidence="2">Uncharacterized protein</fullName>
    </submittedName>
</protein>
<sequence length="130" mass="14953">MLNEADELARPKSIPTRTPSFWLNRRYQEVRDGRSAEAVRYGRSAEAKEPEAVETEMQAEVAQDERKMDESKKKMNEIDESTLPNSLPTRTSSFRHNRRYRPVSVDCAIVISPRKQSLTYKQCGFDGLSV</sequence>
<evidence type="ECO:0000313" key="3">
    <source>
        <dbReference type="Proteomes" id="UP001188597"/>
    </source>
</evidence>
<proteinExistence type="predicted"/>
<dbReference type="Proteomes" id="UP001188597">
    <property type="component" value="Unassembled WGS sequence"/>
</dbReference>
<keyword evidence="3" id="KW-1185">Reference proteome</keyword>